<protein>
    <submittedName>
        <fullName evidence="3">Adenylate cyclase</fullName>
        <ecNumber evidence="3">4.6.1.1</ecNumber>
    </submittedName>
</protein>
<dbReference type="Proteomes" id="UP000241885">
    <property type="component" value="Chromosome"/>
</dbReference>
<dbReference type="PANTHER" id="PTHR39569">
    <property type="entry name" value="INORGANIC TRIPHOSPHATASE"/>
    <property type="match status" value="1"/>
</dbReference>
<dbReference type="InterPro" id="IPR007899">
    <property type="entry name" value="CHAD_dom"/>
</dbReference>
<dbReference type="SMART" id="SM00880">
    <property type="entry name" value="CHAD"/>
    <property type="match status" value="1"/>
</dbReference>
<accession>A0A2R4BPJ0</accession>
<proteinExistence type="predicted"/>
<dbReference type="CDD" id="cd07756">
    <property type="entry name" value="CYTH-like_Pase_CHAD"/>
    <property type="match status" value="1"/>
</dbReference>
<dbReference type="GO" id="GO:0050355">
    <property type="term" value="F:inorganic triphosphate phosphatase activity"/>
    <property type="evidence" value="ECO:0007669"/>
    <property type="project" value="InterPro"/>
</dbReference>
<dbReference type="OrthoDB" id="3034217at2"/>
<dbReference type="PROSITE" id="PS51707">
    <property type="entry name" value="CYTH"/>
    <property type="match status" value="1"/>
</dbReference>
<dbReference type="InterPro" id="IPR033469">
    <property type="entry name" value="CYTH-like_dom_sf"/>
</dbReference>
<evidence type="ECO:0000259" key="2">
    <source>
        <dbReference type="PROSITE" id="PS51708"/>
    </source>
</evidence>
<dbReference type="Pfam" id="PF05235">
    <property type="entry name" value="CHAD"/>
    <property type="match status" value="1"/>
</dbReference>
<keyword evidence="3" id="KW-0456">Lyase</keyword>
<dbReference type="SUPFAM" id="SSF55154">
    <property type="entry name" value="CYTH-like phosphatases"/>
    <property type="match status" value="1"/>
</dbReference>
<reference evidence="3 4" key="1">
    <citation type="submission" date="2018-03" db="EMBL/GenBank/DDBJ databases">
        <title>Complete genome sequence of Thauera aromatica, a model organism for studying aromatic compound degradation under denitrifying conditions.</title>
        <authorList>
            <person name="Lo H.-Y."/>
            <person name="Goris T."/>
            <person name="Boll M."/>
            <person name="Mueller J.A."/>
        </authorList>
    </citation>
    <scope>NUCLEOTIDE SEQUENCE [LARGE SCALE GENOMIC DNA]</scope>
    <source>
        <strain evidence="3 4">K172</strain>
    </source>
</reference>
<sequence>MSCEIELKLALPHDALPALRRHLRAAPATRLGNAVTLDNTYYDTPALQLKAHKVAVRIRRQGRRTLQTVKCATLSSGGLSQRPEWEQDHDGAFDFSAVDDPATRRLLERHRDALVPVFTTRFRRETWRHSPREGLAILLMIDTGEVVLSTPEGVERRAPICELELELEQGQPADLLELACALAQDLPLMPADLSKAERGYRLFRDAPPPAPCRSEPSTIAAGDSLIGAFRNLALACVRQWQANATAASAHTSPDEILSECIHQLRVSQRRLRALLKIFAPALPAGFVATWNARLRDNANRFGDARDLDVFCAELLATVRTEGLADADAMALLTRTAENARIDARHRSAHALDIAAQGRLLLEFTLALERLASNSLLEAADLRTFARLRLERLRKRGRRQLDAAATREPAALHALRIGFKQLRYGVEFFAPLFPAKVVKRYQERLACAQTTLGFLQDVDTARARLAQWTAAQPAIAPAAAFVLGWHAPRYTRLRERVIRNCHPLVHGRRPW</sequence>
<dbReference type="GO" id="GO:0046872">
    <property type="term" value="F:metal ion binding"/>
    <property type="evidence" value="ECO:0007669"/>
    <property type="project" value="TreeGrafter"/>
</dbReference>
<evidence type="ECO:0000259" key="1">
    <source>
        <dbReference type="PROSITE" id="PS51707"/>
    </source>
</evidence>
<name>A0A2R4BPJ0_THAAR</name>
<dbReference type="GO" id="GO:0004016">
    <property type="term" value="F:adenylate cyclase activity"/>
    <property type="evidence" value="ECO:0007669"/>
    <property type="project" value="UniProtKB-EC"/>
</dbReference>
<keyword evidence="4" id="KW-1185">Reference proteome</keyword>
<feature type="domain" description="CYTH" evidence="1">
    <location>
        <begin position="2"/>
        <end position="206"/>
    </location>
</feature>
<dbReference type="InterPro" id="IPR023577">
    <property type="entry name" value="CYTH_domain"/>
</dbReference>
<dbReference type="InterPro" id="IPR038186">
    <property type="entry name" value="CHAD_dom_sf"/>
</dbReference>
<dbReference type="KEGG" id="tak:Tharo_2352"/>
<dbReference type="EMBL" id="CP028339">
    <property type="protein sequence ID" value="AVR89249.1"/>
    <property type="molecule type" value="Genomic_DNA"/>
</dbReference>
<dbReference type="PANTHER" id="PTHR39569:SF1">
    <property type="entry name" value="INORGANIC TRIPHOSPHATASE"/>
    <property type="match status" value="1"/>
</dbReference>
<dbReference type="PROSITE" id="PS51708">
    <property type="entry name" value="CHAD"/>
    <property type="match status" value="1"/>
</dbReference>
<dbReference type="SMART" id="SM01118">
    <property type="entry name" value="CYTH"/>
    <property type="match status" value="1"/>
</dbReference>
<dbReference type="Gene3D" id="2.40.320.10">
    <property type="entry name" value="Hypothetical Protein Pfu-838710-001"/>
    <property type="match status" value="1"/>
</dbReference>
<dbReference type="Gene3D" id="1.40.20.10">
    <property type="entry name" value="CHAD domain"/>
    <property type="match status" value="1"/>
</dbReference>
<dbReference type="InterPro" id="IPR039013">
    <property type="entry name" value="YgiF"/>
</dbReference>
<dbReference type="Pfam" id="PF01928">
    <property type="entry name" value="CYTH"/>
    <property type="match status" value="1"/>
</dbReference>
<gene>
    <name evidence="3" type="ORF">Tharo_2352</name>
</gene>
<feature type="domain" description="CHAD" evidence="2">
    <location>
        <begin position="222"/>
        <end position="510"/>
    </location>
</feature>
<evidence type="ECO:0000313" key="4">
    <source>
        <dbReference type="Proteomes" id="UP000241885"/>
    </source>
</evidence>
<dbReference type="EC" id="4.6.1.1" evidence="3"/>
<organism evidence="3 4">
    <name type="scientific">Thauera aromatica K172</name>
    <dbReference type="NCBI Taxonomy" id="44139"/>
    <lineage>
        <taxon>Bacteria</taxon>
        <taxon>Pseudomonadati</taxon>
        <taxon>Pseudomonadota</taxon>
        <taxon>Betaproteobacteria</taxon>
        <taxon>Rhodocyclales</taxon>
        <taxon>Zoogloeaceae</taxon>
        <taxon>Thauera</taxon>
    </lineage>
</organism>
<dbReference type="AlphaFoldDB" id="A0A2R4BPJ0"/>
<dbReference type="RefSeq" id="WP_107221392.1">
    <property type="nucleotide sequence ID" value="NZ_CP028339.1"/>
</dbReference>
<evidence type="ECO:0000313" key="3">
    <source>
        <dbReference type="EMBL" id="AVR89249.1"/>
    </source>
</evidence>